<dbReference type="CDD" id="cd16027">
    <property type="entry name" value="SGSH"/>
    <property type="match status" value="1"/>
</dbReference>
<dbReference type="Pfam" id="PF00884">
    <property type="entry name" value="Sulfatase"/>
    <property type="match status" value="1"/>
</dbReference>
<feature type="domain" description="Sulfatase N-terminal" evidence="5">
    <location>
        <begin position="38"/>
        <end position="328"/>
    </location>
</feature>
<organism evidence="6 7">
    <name type="scientific">Persicobacter diffluens</name>
    <dbReference type="NCBI Taxonomy" id="981"/>
    <lineage>
        <taxon>Bacteria</taxon>
        <taxon>Pseudomonadati</taxon>
        <taxon>Bacteroidota</taxon>
        <taxon>Cytophagia</taxon>
        <taxon>Cytophagales</taxon>
        <taxon>Persicobacteraceae</taxon>
        <taxon>Persicobacter</taxon>
    </lineage>
</organism>
<evidence type="ECO:0000313" key="7">
    <source>
        <dbReference type="Proteomes" id="UP001310022"/>
    </source>
</evidence>
<dbReference type="AlphaFoldDB" id="A0AAN5ANE2"/>
<evidence type="ECO:0000256" key="3">
    <source>
        <dbReference type="ARBA" id="ARBA00022801"/>
    </source>
</evidence>
<reference evidence="6 7" key="1">
    <citation type="submission" date="2021-12" db="EMBL/GenBank/DDBJ databases">
        <title>Genome sequencing of bacteria with rrn-lacking chromosome and rrn-plasmid.</title>
        <authorList>
            <person name="Anda M."/>
            <person name="Iwasaki W."/>
        </authorList>
    </citation>
    <scope>NUCLEOTIDE SEQUENCE [LARGE SCALE GENOMIC DNA]</scope>
    <source>
        <strain evidence="6 7">NBRC 15940</strain>
    </source>
</reference>
<dbReference type="GO" id="GO:0046872">
    <property type="term" value="F:metal ion binding"/>
    <property type="evidence" value="ECO:0007669"/>
    <property type="project" value="UniProtKB-KW"/>
</dbReference>
<accession>A0AAN5ANE2</accession>
<dbReference type="InterPro" id="IPR024607">
    <property type="entry name" value="Sulfatase_CS"/>
</dbReference>
<dbReference type="EMBL" id="BQKE01000006">
    <property type="protein sequence ID" value="GJM64722.1"/>
    <property type="molecule type" value="Genomic_DNA"/>
</dbReference>
<keyword evidence="2" id="KW-0479">Metal-binding</keyword>
<evidence type="ECO:0000313" key="6">
    <source>
        <dbReference type="EMBL" id="GJM64722.1"/>
    </source>
</evidence>
<dbReference type="PANTHER" id="PTHR42693">
    <property type="entry name" value="ARYLSULFATASE FAMILY MEMBER"/>
    <property type="match status" value="1"/>
</dbReference>
<name>A0AAN5ANE2_9BACT</name>
<dbReference type="GO" id="GO:0004065">
    <property type="term" value="F:arylsulfatase activity"/>
    <property type="evidence" value="ECO:0007669"/>
    <property type="project" value="TreeGrafter"/>
</dbReference>
<dbReference type="Proteomes" id="UP001310022">
    <property type="component" value="Unassembled WGS sequence"/>
</dbReference>
<dbReference type="Gene3D" id="3.40.720.10">
    <property type="entry name" value="Alkaline Phosphatase, subunit A"/>
    <property type="match status" value="1"/>
</dbReference>
<dbReference type="SUPFAM" id="SSF48371">
    <property type="entry name" value="ARM repeat"/>
    <property type="match status" value="1"/>
</dbReference>
<keyword evidence="7" id="KW-1185">Reference proteome</keyword>
<gene>
    <name evidence="6" type="ORF">PEDI_52740</name>
</gene>
<sequence length="640" mass="74174">MLYQYLFAMKHLLIFFNIVGLNFLTDYFTEGDDSSRLPNIVWFMSEDNSPFIGAYGDSLAVTPNLDRLAKQGITFQNAFANAPVCAPSRSSIITGVLPTSIGTEHMRCKVEMDSSIVYFPALLRENGYFTTLRFKKDYNASCPKNVWDKDDFWDINESLEGRKEKQPFFIFYNTWISHETRLHPQKDRYKYFRDSFEYIDSTEVEGWISNLTHIQPEQVKIPKYLPDIPEVRNDFASYYEFMAMMDLEYKYVMDYLEKIGELDNTIIIYSSDHGGVQGRSKRFTFESGLKIPLIIYIPPKFRGKELKNIEQQLVSLIDMPATILSMGGVNPPKSYQGHDIFGKQEDRYSYGFRGRMDESLDLVRSLRDKQYRYVRNFYPQHPNGIHINFLWKAEGVKAWEKAFNNQQTDEFSSAFFEPRTIEELYDCDADPENIHNLAADPSFKRILNRFRKALKQEMERTNDIGFIPEADFYAHCQKQKIPYTLYAKTQPMKVIRAAAWDATSTDDFSVLSKLMQSEVDAVRFWGVNGCMLQKKLPPHIVDQLKDMLDDTNAAVQASTAEVLYTHGFTADALAKIEQLLQHQNPFVALRVMNCIEVNQINNASIKKVIQSLKLYDKQEYGGEYINNKINFLRGNSIGTK</sequence>
<dbReference type="Gene3D" id="1.25.10.10">
    <property type="entry name" value="Leucine-rich Repeat Variant"/>
    <property type="match status" value="1"/>
</dbReference>
<proteinExistence type="inferred from homology"/>
<protein>
    <submittedName>
        <fullName evidence="6">Sulfatase</fullName>
    </submittedName>
</protein>
<dbReference type="InterPro" id="IPR011989">
    <property type="entry name" value="ARM-like"/>
</dbReference>
<comment type="caution">
    <text evidence="6">The sequence shown here is derived from an EMBL/GenBank/DDBJ whole genome shotgun (WGS) entry which is preliminary data.</text>
</comment>
<dbReference type="InterPro" id="IPR000917">
    <property type="entry name" value="Sulfatase_N"/>
</dbReference>
<evidence type="ECO:0000259" key="5">
    <source>
        <dbReference type="Pfam" id="PF00884"/>
    </source>
</evidence>
<evidence type="ECO:0000256" key="4">
    <source>
        <dbReference type="ARBA" id="ARBA00022837"/>
    </source>
</evidence>
<dbReference type="PANTHER" id="PTHR42693:SF53">
    <property type="entry name" value="ENDO-4-O-SULFATASE"/>
    <property type="match status" value="1"/>
</dbReference>
<dbReference type="InterPro" id="IPR017850">
    <property type="entry name" value="Alkaline_phosphatase_core_sf"/>
</dbReference>
<dbReference type="PROSITE" id="PS00523">
    <property type="entry name" value="SULFATASE_1"/>
    <property type="match status" value="1"/>
</dbReference>
<comment type="similarity">
    <text evidence="1">Belongs to the sulfatase family.</text>
</comment>
<evidence type="ECO:0000256" key="1">
    <source>
        <dbReference type="ARBA" id="ARBA00008779"/>
    </source>
</evidence>
<evidence type="ECO:0000256" key="2">
    <source>
        <dbReference type="ARBA" id="ARBA00022723"/>
    </source>
</evidence>
<dbReference type="InterPro" id="IPR016024">
    <property type="entry name" value="ARM-type_fold"/>
</dbReference>
<dbReference type="SUPFAM" id="SSF53649">
    <property type="entry name" value="Alkaline phosphatase-like"/>
    <property type="match status" value="1"/>
</dbReference>
<keyword evidence="4" id="KW-0106">Calcium</keyword>
<keyword evidence="3" id="KW-0378">Hydrolase</keyword>
<dbReference type="InterPro" id="IPR050738">
    <property type="entry name" value="Sulfatase"/>
</dbReference>